<keyword evidence="17" id="KW-1185">Reference proteome</keyword>
<evidence type="ECO:0000256" key="5">
    <source>
        <dbReference type="ARBA" id="ARBA00001947"/>
    </source>
</evidence>
<protein>
    <recommendedName>
        <fullName evidence="9">Regucalcin</fullName>
        <ecNumber evidence="8">3.1.1.17</ecNumber>
    </recommendedName>
    <alternativeName>
        <fullName evidence="14">Gluconolactonase</fullName>
    </alternativeName>
</protein>
<dbReference type="InterPro" id="IPR011042">
    <property type="entry name" value="6-blade_b-propeller_TolB-like"/>
</dbReference>
<evidence type="ECO:0000259" key="15">
    <source>
        <dbReference type="Pfam" id="PF08450"/>
    </source>
</evidence>
<sequence length="301" mass="33137">MAVPEISVLGKNVRAKLGEGPHWDTATQKLLWVDSFDHSVHVLDVEEGEDRSYQLDGIVGSVVPRKRGGSVLVATQTSLIFLDLKTGEKEVVATVDDDKPENHLNDGKCDPVGRFWVGSMGPEPKPTQVVPEQGSLFSFTGDRKLKKWVDKITISNGMTWSLDKKTFYYIDTATSQIDAFDYDQEAGSISNRRTAVKIDPSHGFPDGMTIDADGMLWVAMYDGWKVLCCNPMSGDIVRQVDLPVAKVTSCCWGGPNLDELYVTCESFRLSKEERKAQPLAGSVFTVRNLGTHGFPSAVFDG</sequence>
<evidence type="ECO:0000256" key="14">
    <source>
        <dbReference type="ARBA" id="ARBA00032464"/>
    </source>
</evidence>
<accession>A0ABN8LQ38</accession>
<dbReference type="PRINTS" id="PR01791">
    <property type="entry name" value="REGUCALCIN"/>
</dbReference>
<comment type="cofactor">
    <cofactor evidence="4">
        <name>Mg(2+)</name>
        <dbReference type="ChEBI" id="CHEBI:18420"/>
    </cofactor>
</comment>
<evidence type="ECO:0000256" key="13">
    <source>
        <dbReference type="ARBA" id="ARBA00022837"/>
    </source>
</evidence>
<feature type="domain" description="SMP-30/Gluconolactonase/LRE-like region" evidence="15">
    <location>
        <begin position="17"/>
        <end position="264"/>
    </location>
</feature>
<evidence type="ECO:0000256" key="2">
    <source>
        <dbReference type="ARBA" id="ARBA00001913"/>
    </source>
</evidence>
<comment type="caution">
    <text evidence="16">The sequence shown here is derived from an EMBL/GenBank/DDBJ whole genome shotgun (WGS) entry which is preliminary data.</text>
</comment>
<evidence type="ECO:0000256" key="7">
    <source>
        <dbReference type="ARBA" id="ARBA00008853"/>
    </source>
</evidence>
<reference evidence="16 17" key="1">
    <citation type="submission" date="2022-05" db="EMBL/GenBank/DDBJ databases">
        <authorList>
            <consortium name="Genoscope - CEA"/>
            <person name="William W."/>
        </authorList>
    </citation>
    <scope>NUCLEOTIDE SEQUENCE [LARGE SCALE GENOMIC DNA]</scope>
</reference>
<dbReference type="PRINTS" id="PR01790">
    <property type="entry name" value="SMP30FAMILY"/>
</dbReference>
<name>A0ABN8LQ38_9CNID</name>
<dbReference type="Proteomes" id="UP001159427">
    <property type="component" value="Unassembled WGS sequence"/>
</dbReference>
<dbReference type="Gene3D" id="2.120.10.30">
    <property type="entry name" value="TolB, C-terminal domain"/>
    <property type="match status" value="1"/>
</dbReference>
<dbReference type="InterPro" id="IPR013658">
    <property type="entry name" value="SGL"/>
</dbReference>
<gene>
    <name evidence="16" type="ORF">PEVE_00035812</name>
</gene>
<dbReference type="EMBL" id="CALNXI010000056">
    <property type="protein sequence ID" value="CAH3017173.1"/>
    <property type="molecule type" value="Genomic_DNA"/>
</dbReference>
<comment type="subcellular location">
    <subcellularLocation>
        <location evidence="6">Cytoplasm</location>
    </subcellularLocation>
</comment>
<dbReference type="PANTHER" id="PTHR10907">
    <property type="entry name" value="REGUCALCIN"/>
    <property type="match status" value="1"/>
</dbReference>
<dbReference type="PANTHER" id="PTHR10907:SF47">
    <property type="entry name" value="REGUCALCIN"/>
    <property type="match status" value="1"/>
</dbReference>
<comment type="cofactor">
    <cofactor evidence="5">
        <name>Zn(2+)</name>
        <dbReference type="ChEBI" id="CHEBI:29105"/>
    </cofactor>
</comment>
<dbReference type="Pfam" id="PF08450">
    <property type="entry name" value="SGL"/>
    <property type="match status" value="1"/>
</dbReference>
<evidence type="ECO:0000313" key="17">
    <source>
        <dbReference type="Proteomes" id="UP001159427"/>
    </source>
</evidence>
<organism evidence="16 17">
    <name type="scientific">Porites evermanni</name>
    <dbReference type="NCBI Taxonomy" id="104178"/>
    <lineage>
        <taxon>Eukaryota</taxon>
        <taxon>Metazoa</taxon>
        <taxon>Cnidaria</taxon>
        <taxon>Anthozoa</taxon>
        <taxon>Hexacorallia</taxon>
        <taxon>Scleractinia</taxon>
        <taxon>Fungiina</taxon>
        <taxon>Poritidae</taxon>
        <taxon>Porites</taxon>
    </lineage>
</organism>
<comment type="cofactor">
    <cofactor evidence="3">
        <name>Mn(2+)</name>
        <dbReference type="ChEBI" id="CHEBI:29035"/>
    </cofactor>
</comment>
<keyword evidence="10" id="KW-0963">Cytoplasm</keyword>
<evidence type="ECO:0000256" key="1">
    <source>
        <dbReference type="ARBA" id="ARBA00001589"/>
    </source>
</evidence>
<keyword evidence="13" id="KW-0106">Calcium</keyword>
<evidence type="ECO:0000313" key="16">
    <source>
        <dbReference type="EMBL" id="CAH3017173.1"/>
    </source>
</evidence>
<evidence type="ECO:0000256" key="4">
    <source>
        <dbReference type="ARBA" id="ARBA00001946"/>
    </source>
</evidence>
<dbReference type="InterPro" id="IPR005511">
    <property type="entry name" value="SMP-30"/>
</dbReference>
<comment type="cofactor">
    <cofactor evidence="2">
        <name>Ca(2+)</name>
        <dbReference type="ChEBI" id="CHEBI:29108"/>
    </cofactor>
</comment>
<evidence type="ECO:0000256" key="11">
    <source>
        <dbReference type="ARBA" id="ARBA00022723"/>
    </source>
</evidence>
<keyword evidence="11" id="KW-0479">Metal-binding</keyword>
<proteinExistence type="inferred from homology"/>
<evidence type="ECO:0000256" key="9">
    <source>
        <dbReference type="ARBA" id="ARBA00016808"/>
    </source>
</evidence>
<evidence type="ECO:0000256" key="8">
    <source>
        <dbReference type="ARBA" id="ARBA00013227"/>
    </source>
</evidence>
<dbReference type="EC" id="3.1.1.17" evidence="8"/>
<comment type="similarity">
    <text evidence="7">Belongs to the SMP-30/CGR1 family.</text>
</comment>
<evidence type="ECO:0000256" key="3">
    <source>
        <dbReference type="ARBA" id="ARBA00001936"/>
    </source>
</evidence>
<evidence type="ECO:0000256" key="6">
    <source>
        <dbReference type="ARBA" id="ARBA00004496"/>
    </source>
</evidence>
<evidence type="ECO:0000256" key="12">
    <source>
        <dbReference type="ARBA" id="ARBA00022801"/>
    </source>
</evidence>
<dbReference type="InterPro" id="IPR008367">
    <property type="entry name" value="Regucalcin"/>
</dbReference>
<keyword evidence="12" id="KW-0378">Hydrolase</keyword>
<evidence type="ECO:0000256" key="10">
    <source>
        <dbReference type="ARBA" id="ARBA00022490"/>
    </source>
</evidence>
<dbReference type="SUPFAM" id="SSF63829">
    <property type="entry name" value="Calcium-dependent phosphotriesterase"/>
    <property type="match status" value="1"/>
</dbReference>
<comment type="catalytic activity">
    <reaction evidence="1">
        <text>D-glucono-1,5-lactone + H2O = D-gluconate + H(+)</text>
        <dbReference type="Rhea" id="RHEA:10440"/>
        <dbReference type="ChEBI" id="CHEBI:15377"/>
        <dbReference type="ChEBI" id="CHEBI:15378"/>
        <dbReference type="ChEBI" id="CHEBI:16217"/>
        <dbReference type="ChEBI" id="CHEBI:18391"/>
        <dbReference type="EC" id="3.1.1.17"/>
    </reaction>
</comment>